<dbReference type="InterPro" id="IPR000716">
    <property type="entry name" value="Thyroglobulin_1"/>
</dbReference>
<dbReference type="InterPro" id="IPR018097">
    <property type="entry name" value="EGF_Ca-bd_CS"/>
</dbReference>
<evidence type="ECO:0000256" key="8">
    <source>
        <dbReference type="ARBA" id="ARBA00022869"/>
    </source>
</evidence>
<dbReference type="PROSITE" id="PS50993">
    <property type="entry name" value="NIDOGEN_G2"/>
    <property type="match status" value="1"/>
</dbReference>
<dbReference type="InterPro" id="IPR000152">
    <property type="entry name" value="EGF-type_Asp/Asn_hydroxyl_site"/>
</dbReference>
<dbReference type="SMART" id="SM00181">
    <property type="entry name" value="EGF"/>
    <property type="match status" value="6"/>
</dbReference>
<evidence type="ECO:0000256" key="11">
    <source>
        <dbReference type="ARBA" id="ARBA00023180"/>
    </source>
</evidence>
<dbReference type="Gene3D" id="2.40.155.10">
    <property type="entry name" value="Green fluorescent protein"/>
    <property type="match status" value="1"/>
</dbReference>
<dbReference type="Pfam" id="PF00058">
    <property type="entry name" value="Ldl_recept_b"/>
    <property type="match status" value="3"/>
</dbReference>
<evidence type="ECO:0000256" key="6">
    <source>
        <dbReference type="ARBA" id="ARBA00022737"/>
    </source>
</evidence>
<feature type="domain" description="Thyroglobulin type-1" evidence="19">
    <location>
        <begin position="832"/>
        <end position="896"/>
    </location>
</feature>
<dbReference type="FunFam" id="2.120.10.30:FF:000241">
    <property type="entry name" value="Low-density lipoprotein receptor-related protein 6"/>
    <property type="match status" value="1"/>
</dbReference>
<dbReference type="SMART" id="SM00682">
    <property type="entry name" value="G2F"/>
    <property type="match status" value="1"/>
</dbReference>
<feature type="domain" description="Nidogen G2 beta-barrel" evidence="18">
    <location>
        <begin position="328"/>
        <end position="562"/>
    </location>
</feature>
<dbReference type="SMART" id="SM00135">
    <property type="entry name" value="LY"/>
    <property type="match status" value="5"/>
</dbReference>
<comment type="caution">
    <text evidence="12">Lacks conserved residue(s) required for the propagation of feature annotation.</text>
</comment>
<name>A0A6F9DMW0_9ASCI</name>
<sequence>MFRSTLLLLVAVAFVDAVTVKDLYPHGGRLSAKLNHGDLRKSPRIALATPAKFYNNEYDYLWVHVDGYISFEPDTSDAPHQDFPFGETLLAPYMADLDTTNRGEVFFYEHHDEETLSRATSDVRRAFGGATDFEAESAFVVTWKDVEGESLDNQVASFTFQLVLVSNGRDTYAIFLYPEQKMGASLDDKALNDPIFRARAGFNEGPNNFLEMFPVDSLVDYRNTAQNGEWIFQIGGEGVRQNRDVITPQGARHRKRQTNHLINVQDVTLTDEVDDVVTRNDPSRDYCSRVQDPCPDPNSRCAGHPTGFCCKCNHNFFGNGKVCLADDAPVRANGNVSGVVDVKDRTTGVVNRTRVSDVHFHSYVIPNQGRAYTAISGVTPGLGRALQPMSVIGEIVGWLFADSGPSAANGFHYTGGNFQRRVSVKYTEGGYHFDLRQKFYGISMEGEVPIVLSKTDFVGIIPDIQANEIVKIGELVETYTRNGQGQISSSARRTYTVNDTSYTYDVTQTIIFHECAEASNHIPNELTLKVFGIFLNYQEFDDNVRFAMNNQITVADGAVVPNPCVTATHDCDVNAVCEPQAGAEYTCRCVNGYVGDGRSCVSVRACATARCPPNSTCIDTAQGSYYCECNQGFEQNEVGECQEIQVEPTPADPCSNGPCGAGSCVSIGSTYSCNCQSGYYYDGQHCEDLDECLENRHNCDAEAVCTNIEGSFQCACNPGFEGNGIVCTKTVVQSPDMTECQRQYAEVDEIIKTNPGLQDGPEHPDCMADGSFAPRQCNGFTQVCWCVETELGGIIESTMTQPGFGFQLDCSDPQRIQESTPVPQPPSPPTGLTQCQTDRWEATQGQASDPSRGPIFQPLCTLAGAYEPLQYHPSGYYLCVDFNGVEVSRHRDQPQCLTTCQLTAYYADTENIFVGTNNFVPQCDDSGNYARVQCDVNSRSCYCADQNGLEVPNTRINTENPESITIANLDCDRLTQPRSDLAAQLIFAKGMGYNSVLLPITTSSVAERIFARAGQTVVAVAFDCSKQTVYWTDVAGGAIYSAPLSDESARKTVIKTGIRGPEGIAVDYVSGNIYWTDTGLNKIKVARADGSSPMVLVSSGISDPRGIAVDPFGAKIYWTEWDRKDPRIMQANTDGTDVQVFLRDGVNLPNDVTIDQFHRRLCYLDAGSGRQRVECMNLDGSQRTVTLDIASGNLPTGIRPFGLDVDGGMVYFSDRSGRVFAADTTSGTTVSTGGPVGSHGQALGIAIAHSQCAQGVNGCSRLYGGCSHLCLPVAGGRVCKCPSEATDCTEQ</sequence>
<accession>A0A6F9DMW0</accession>
<dbReference type="InterPro" id="IPR050778">
    <property type="entry name" value="Cueball_EGF_LRP_Nidogen"/>
</dbReference>
<dbReference type="EMBL" id="LR788464">
    <property type="protein sequence ID" value="CAB3264326.1"/>
    <property type="molecule type" value="mRNA"/>
</dbReference>
<feature type="domain" description="Thyroglobulin type-1" evidence="19">
    <location>
        <begin position="897"/>
        <end position="971"/>
    </location>
</feature>
<evidence type="ECO:0000256" key="9">
    <source>
        <dbReference type="ARBA" id="ARBA00022889"/>
    </source>
</evidence>
<dbReference type="Gene3D" id="2.10.25.10">
    <property type="entry name" value="Laminin"/>
    <property type="match status" value="5"/>
</dbReference>
<feature type="repeat" description="LDL-receptor class B" evidence="13">
    <location>
        <begin position="1071"/>
        <end position="1113"/>
    </location>
</feature>
<evidence type="ECO:0000256" key="7">
    <source>
        <dbReference type="ARBA" id="ARBA00022837"/>
    </source>
</evidence>
<evidence type="ECO:0000256" key="10">
    <source>
        <dbReference type="ARBA" id="ARBA00023157"/>
    </source>
</evidence>
<dbReference type="Pfam" id="PF12947">
    <property type="entry name" value="EGF_3"/>
    <property type="match status" value="2"/>
</dbReference>
<keyword evidence="7" id="KW-0106">Calcium</keyword>
<dbReference type="GO" id="GO:0042813">
    <property type="term" value="F:Wnt receptor activity"/>
    <property type="evidence" value="ECO:0007669"/>
    <property type="project" value="TreeGrafter"/>
</dbReference>
<dbReference type="PROSITE" id="PS51120">
    <property type="entry name" value="LDLRB"/>
    <property type="match status" value="3"/>
</dbReference>
<dbReference type="PROSITE" id="PS01187">
    <property type="entry name" value="EGF_CA"/>
    <property type="match status" value="1"/>
</dbReference>
<protein>
    <submittedName>
        <fullName evidence="21">Nidogen-2-like</fullName>
    </submittedName>
</protein>
<dbReference type="PROSITE" id="PS00484">
    <property type="entry name" value="THYROGLOBULIN_1_1"/>
    <property type="match status" value="1"/>
</dbReference>
<keyword evidence="9" id="KW-0130">Cell adhesion</keyword>
<dbReference type="PROSITE" id="PS00010">
    <property type="entry name" value="ASX_HYDROXYL"/>
    <property type="match status" value="1"/>
</dbReference>
<evidence type="ECO:0000256" key="13">
    <source>
        <dbReference type="PROSITE-ProRule" id="PRU00461"/>
    </source>
</evidence>
<feature type="domain" description="NIDO" evidence="20">
    <location>
        <begin position="92"/>
        <end position="237"/>
    </location>
</feature>
<feature type="signal peptide" evidence="16">
    <location>
        <begin position="1"/>
        <end position="17"/>
    </location>
</feature>
<keyword evidence="6" id="KW-0677">Repeat</keyword>
<dbReference type="SUPFAM" id="SSF57184">
    <property type="entry name" value="Growth factor receptor domain"/>
    <property type="match status" value="1"/>
</dbReference>
<evidence type="ECO:0000256" key="1">
    <source>
        <dbReference type="ARBA" id="ARBA00004302"/>
    </source>
</evidence>
<evidence type="ECO:0000256" key="16">
    <source>
        <dbReference type="SAM" id="SignalP"/>
    </source>
</evidence>
<feature type="repeat" description="LDL-receptor class B" evidence="13">
    <location>
        <begin position="1027"/>
        <end position="1070"/>
    </location>
</feature>
<evidence type="ECO:0000256" key="5">
    <source>
        <dbReference type="ARBA" id="ARBA00022729"/>
    </source>
</evidence>
<proteinExistence type="evidence at transcript level"/>
<keyword evidence="2" id="KW-0964">Secreted</keyword>
<dbReference type="Gene3D" id="4.10.800.10">
    <property type="entry name" value="Thyroglobulin type-1"/>
    <property type="match status" value="3"/>
</dbReference>
<keyword evidence="10 12" id="KW-1015">Disulfide bond</keyword>
<organism evidence="21">
    <name type="scientific">Phallusia mammillata</name>
    <dbReference type="NCBI Taxonomy" id="59560"/>
    <lineage>
        <taxon>Eukaryota</taxon>
        <taxon>Metazoa</taxon>
        <taxon>Chordata</taxon>
        <taxon>Tunicata</taxon>
        <taxon>Ascidiacea</taxon>
        <taxon>Phlebobranchia</taxon>
        <taxon>Ascidiidae</taxon>
        <taxon>Phallusia</taxon>
    </lineage>
</organism>
<dbReference type="InterPro" id="IPR009017">
    <property type="entry name" value="GFP"/>
</dbReference>
<feature type="chain" id="PRO_5026320965" evidence="16">
    <location>
        <begin position="18"/>
        <end position="1291"/>
    </location>
</feature>
<dbReference type="SMART" id="SM00211">
    <property type="entry name" value="TY"/>
    <property type="match status" value="3"/>
</dbReference>
<evidence type="ECO:0000259" key="19">
    <source>
        <dbReference type="PROSITE" id="PS51162"/>
    </source>
</evidence>
<feature type="region of interest" description="Disordered" evidence="15">
    <location>
        <begin position="815"/>
        <end position="834"/>
    </location>
</feature>
<dbReference type="InterPro" id="IPR006605">
    <property type="entry name" value="G2_nidogen/fibulin_G2F"/>
</dbReference>
<dbReference type="GO" id="GO:0005604">
    <property type="term" value="C:basement membrane"/>
    <property type="evidence" value="ECO:0007669"/>
    <property type="project" value="UniProtKB-SubCell"/>
</dbReference>
<feature type="domain" description="EGF-like" evidence="17">
    <location>
        <begin position="650"/>
        <end position="687"/>
    </location>
</feature>
<dbReference type="InterPro" id="IPR036857">
    <property type="entry name" value="Thyroglobulin_1_sf"/>
</dbReference>
<dbReference type="Pfam" id="PF07645">
    <property type="entry name" value="EGF_CA"/>
    <property type="match status" value="1"/>
</dbReference>
<keyword evidence="8" id="KW-0084">Basement membrane</keyword>
<dbReference type="InterPro" id="IPR049883">
    <property type="entry name" value="NOTCH1_EGF-like"/>
</dbReference>
<dbReference type="PANTHER" id="PTHR46513">
    <property type="entry name" value="VITELLOGENIN RECEPTOR-LIKE PROTEIN-RELATED-RELATED"/>
    <property type="match status" value="1"/>
</dbReference>
<comment type="subcellular location">
    <subcellularLocation>
        <location evidence="1">Secreted</location>
        <location evidence="1">Extracellular space</location>
        <location evidence="1">Extracellular matrix</location>
        <location evidence="1">Basement membrane</location>
    </subcellularLocation>
</comment>
<dbReference type="FunFam" id="2.10.25.10:FF:000038">
    <property type="entry name" value="Fibrillin 2"/>
    <property type="match status" value="1"/>
</dbReference>
<reference evidence="21" key="1">
    <citation type="submission" date="2020-04" db="EMBL/GenBank/DDBJ databases">
        <authorList>
            <person name="Neveu A P."/>
        </authorList>
    </citation>
    <scope>NUCLEOTIDE SEQUENCE</scope>
    <source>
        <tissue evidence="21">Whole embryo</tissue>
    </source>
</reference>
<evidence type="ECO:0000256" key="3">
    <source>
        <dbReference type="ARBA" id="ARBA00022530"/>
    </source>
</evidence>
<dbReference type="CDD" id="cd00054">
    <property type="entry name" value="EGF_CA"/>
    <property type="match status" value="3"/>
</dbReference>
<dbReference type="SUPFAM" id="SSF54511">
    <property type="entry name" value="GFP-like"/>
    <property type="match status" value="1"/>
</dbReference>
<dbReference type="InterPro" id="IPR024731">
    <property type="entry name" value="NELL2-like_EGF"/>
</dbReference>
<keyword evidence="5 16" id="KW-0732">Signal</keyword>
<dbReference type="SMART" id="SM00179">
    <property type="entry name" value="EGF_CA"/>
    <property type="match status" value="3"/>
</dbReference>
<evidence type="ECO:0000313" key="21">
    <source>
        <dbReference type="EMBL" id="CAB3264326.1"/>
    </source>
</evidence>
<keyword evidence="3" id="KW-0272">Extracellular matrix</keyword>
<dbReference type="InterPro" id="IPR011042">
    <property type="entry name" value="6-blade_b-propeller_TolB-like"/>
</dbReference>
<dbReference type="GO" id="GO:0005886">
    <property type="term" value="C:plasma membrane"/>
    <property type="evidence" value="ECO:0007669"/>
    <property type="project" value="TreeGrafter"/>
</dbReference>
<dbReference type="Pfam" id="PF00086">
    <property type="entry name" value="Thyroglobulin_1"/>
    <property type="match status" value="3"/>
</dbReference>
<dbReference type="InterPro" id="IPR000742">
    <property type="entry name" value="EGF"/>
</dbReference>
<gene>
    <name evidence="21" type="primary">Nid2</name>
</gene>
<dbReference type="SMART" id="SM00539">
    <property type="entry name" value="NIDO"/>
    <property type="match status" value="1"/>
</dbReference>
<feature type="disulfide bond" evidence="14">
    <location>
        <begin position="777"/>
        <end position="784"/>
    </location>
</feature>
<evidence type="ECO:0000256" key="12">
    <source>
        <dbReference type="PROSITE-ProRule" id="PRU00076"/>
    </source>
</evidence>
<dbReference type="InterPro" id="IPR000033">
    <property type="entry name" value="LDLR_classB_rpt"/>
</dbReference>
<evidence type="ECO:0000256" key="4">
    <source>
        <dbReference type="ARBA" id="ARBA00022536"/>
    </source>
</evidence>
<evidence type="ECO:0000259" key="18">
    <source>
        <dbReference type="PROSITE" id="PS50993"/>
    </source>
</evidence>
<evidence type="ECO:0000256" key="14">
    <source>
        <dbReference type="PROSITE-ProRule" id="PRU00500"/>
    </source>
</evidence>
<dbReference type="Pfam" id="PF07474">
    <property type="entry name" value="G2F"/>
    <property type="match status" value="1"/>
</dbReference>
<dbReference type="PROSITE" id="PS51220">
    <property type="entry name" value="NIDO"/>
    <property type="match status" value="1"/>
</dbReference>
<keyword evidence="11" id="KW-0325">Glycoprotein</keyword>
<dbReference type="InterPro" id="IPR001881">
    <property type="entry name" value="EGF-like_Ca-bd_dom"/>
</dbReference>
<dbReference type="SUPFAM" id="SSF57610">
    <property type="entry name" value="Thyroglobulin type-1 domain"/>
    <property type="match status" value="3"/>
</dbReference>
<dbReference type="GO" id="GO:0017147">
    <property type="term" value="F:Wnt-protein binding"/>
    <property type="evidence" value="ECO:0007669"/>
    <property type="project" value="TreeGrafter"/>
</dbReference>
<feature type="domain" description="EGF-like" evidence="17">
    <location>
        <begin position="602"/>
        <end position="642"/>
    </location>
</feature>
<feature type="domain" description="EGF-like" evidence="17">
    <location>
        <begin position="560"/>
        <end position="601"/>
    </location>
</feature>
<evidence type="ECO:0000259" key="17">
    <source>
        <dbReference type="PROSITE" id="PS50026"/>
    </source>
</evidence>
<dbReference type="GO" id="GO:0060070">
    <property type="term" value="P:canonical Wnt signaling pathway"/>
    <property type="evidence" value="ECO:0007669"/>
    <property type="project" value="TreeGrafter"/>
</dbReference>
<dbReference type="GO" id="GO:0005509">
    <property type="term" value="F:calcium ion binding"/>
    <property type="evidence" value="ECO:0007669"/>
    <property type="project" value="InterPro"/>
</dbReference>
<dbReference type="CDD" id="cd00191">
    <property type="entry name" value="TY"/>
    <property type="match status" value="2"/>
</dbReference>
<evidence type="ECO:0000259" key="20">
    <source>
        <dbReference type="PROSITE" id="PS51220"/>
    </source>
</evidence>
<dbReference type="PROSITE" id="PS01186">
    <property type="entry name" value="EGF_2"/>
    <property type="match status" value="4"/>
</dbReference>
<dbReference type="InterPro" id="IPR009030">
    <property type="entry name" value="Growth_fac_rcpt_cys_sf"/>
</dbReference>
<feature type="disulfide bond" evidence="12">
    <location>
        <begin position="654"/>
        <end position="664"/>
    </location>
</feature>
<dbReference type="InterPro" id="IPR003886">
    <property type="entry name" value="NIDO_dom"/>
</dbReference>
<dbReference type="PROSITE" id="PS50026">
    <property type="entry name" value="EGF_3"/>
    <property type="match status" value="4"/>
</dbReference>
<feature type="domain" description="Thyroglobulin type-1" evidence="19">
    <location>
        <begin position="737"/>
        <end position="810"/>
    </location>
</feature>
<feature type="repeat" description="LDL-receptor class B" evidence="13">
    <location>
        <begin position="1114"/>
        <end position="1158"/>
    </location>
</feature>
<dbReference type="Pfam" id="PF06119">
    <property type="entry name" value="NIDO"/>
    <property type="match status" value="1"/>
</dbReference>
<evidence type="ECO:0000256" key="15">
    <source>
        <dbReference type="SAM" id="MobiDB-lite"/>
    </source>
</evidence>
<keyword evidence="4 12" id="KW-0245">EGF-like domain</keyword>
<feature type="domain" description="EGF-like" evidence="17">
    <location>
        <begin position="688"/>
        <end position="728"/>
    </location>
</feature>
<feature type="disulfide bond" evidence="14">
    <location>
        <begin position="934"/>
        <end position="941"/>
    </location>
</feature>
<dbReference type="Gene3D" id="2.120.10.30">
    <property type="entry name" value="TolB, C-terminal domain"/>
    <property type="match status" value="1"/>
</dbReference>
<dbReference type="SUPFAM" id="SSF63825">
    <property type="entry name" value="YWTD domain"/>
    <property type="match status" value="1"/>
</dbReference>
<dbReference type="GO" id="GO:0007160">
    <property type="term" value="P:cell-matrix adhesion"/>
    <property type="evidence" value="ECO:0007669"/>
    <property type="project" value="InterPro"/>
</dbReference>
<dbReference type="PROSITE" id="PS51162">
    <property type="entry name" value="THYROGLOBULIN_1_2"/>
    <property type="match status" value="3"/>
</dbReference>
<evidence type="ECO:0000256" key="2">
    <source>
        <dbReference type="ARBA" id="ARBA00022525"/>
    </source>
</evidence>
<dbReference type="PANTHER" id="PTHR46513:SF13">
    <property type="entry name" value="EGF-LIKE DOMAIN-CONTAINING PROTEIN"/>
    <property type="match status" value="1"/>
</dbReference>